<evidence type="ECO:0000313" key="2">
    <source>
        <dbReference type="EMBL" id="KAJ4494259.1"/>
    </source>
</evidence>
<reference evidence="2" key="1">
    <citation type="submission" date="2022-08" db="EMBL/GenBank/DDBJ databases">
        <title>A Global Phylogenomic Analysis of the Shiitake Genus Lentinula.</title>
        <authorList>
            <consortium name="DOE Joint Genome Institute"/>
            <person name="Sierra-Patev S."/>
            <person name="Min B."/>
            <person name="Naranjo-Ortiz M."/>
            <person name="Looney B."/>
            <person name="Konkel Z."/>
            <person name="Slot J.C."/>
            <person name="Sakamoto Y."/>
            <person name="Steenwyk J.L."/>
            <person name="Rokas A."/>
            <person name="Carro J."/>
            <person name="Camarero S."/>
            <person name="Ferreira P."/>
            <person name="Molpeceres G."/>
            <person name="Ruiz-Duenas F.J."/>
            <person name="Serrano A."/>
            <person name="Henrissat B."/>
            <person name="Drula E."/>
            <person name="Hughes K.W."/>
            <person name="Mata J.L."/>
            <person name="Ishikawa N.K."/>
            <person name="Vargas-Isla R."/>
            <person name="Ushijima S."/>
            <person name="Smith C.A."/>
            <person name="Ahrendt S."/>
            <person name="Andreopoulos W."/>
            <person name="He G."/>
            <person name="Labutti K."/>
            <person name="Lipzen A."/>
            <person name="Ng V."/>
            <person name="Riley R."/>
            <person name="Sandor L."/>
            <person name="Barry K."/>
            <person name="Martinez A.T."/>
            <person name="Xiao Y."/>
            <person name="Gibbons J.G."/>
            <person name="Terashima K."/>
            <person name="Grigoriev I.V."/>
            <person name="Hibbett D.S."/>
        </authorList>
    </citation>
    <scope>NUCLEOTIDE SEQUENCE</scope>
    <source>
        <strain evidence="2">RHP3577 ss4</strain>
    </source>
</reference>
<keyword evidence="3" id="KW-1185">Reference proteome</keyword>
<evidence type="ECO:0008006" key="4">
    <source>
        <dbReference type="Google" id="ProtNLM"/>
    </source>
</evidence>
<feature type="signal peptide" evidence="1">
    <location>
        <begin position="1"/>
        <end position="22"/>
    </location>
</feature>
<sequence>MCRHILSLSCVAICLVPLRLRASHYACDHFYFRVPYSDMRFTRFPVVQSNHMYPIQSVQLYILSTAKFQPEIDCVLDPIPIDTYFQYLGKR</sequence>
<accession>A0ABQ8VH40</accession>
<evidence type="ECO:0000256" key="1">
    <source>
        <dbReference type="SAM" id="SignalP"/>
    </source>
</evidence>
<proteinExistence type="predicted"/>
<evidence type="ECO:0000313" key="3">
    <source>
        <dbReference type="Proteomes" id="UP001150217"/>
    </source>
</evidence>
<keyword evidence="1" id="KW-0732">Signal</keyword>
<dbReference type="Proteomes" id="UP001150217">
    <property type="component" value="Unassembled WGS sequence"/>
</dbReference>
<dbReference type="EMBL" id="JANVFT010000033">
    <property type="protein sequence ID" value="KAJ4494259.1"/>
    <property type="molecule type" value="Genomic_DNA"/>
</dbReference>
<gene>
    <name evidence="2" type="ORF">C8R41DRAFT_309764</name>
</gene>
<protein>
    <recommendedName>
        <fullName evidence="4">Secreted protein</fullName>
    </recommendedName>
</protein>
<name>A0ABQ8VH40_9AGAR</name>
<feature type="chain" id="PRO_5046970726" description="Secreted protein" evidence="1">
    <location>
        <begin position="23"/>
        <end position="91"/>
    </location>
</feature>
<organism evidence="2 3">
    <name type="scientific">Lentinula lateritia</name>
    <dbReference type="NCBI Taxonomy" id="40482"/>
    <lineage>
        <taxon>Eukaryota</taxon>
        <taxon>Fungi</taxon>
        <taxon>Dikarya</taxon>
        <taxon>Basidiomycota</taxon>
        <taxon>Agaricomycotina</taxon>
        <taxon>Agaricomycetes</taxon>
        <taxon>Agaricomycetidae</taxon>
        <taxon>Agaricales</taxon>
        <taxon>Marasmiineae</taxon>
        <taxon>Omphalotaceae</taxon>
        <taxon>Lentinula</taxon>
    </lineage>
</organism>
<comment type="caution">
    <text evidence="2">The sequence shown here is derived from an EMBL/GenBank/DDBJ whole genome shotgun (WGS) entry which is preliminary data.</text>
</comment>